<proteinExistence type="predicted"/>
<dbReference type="AlphaFoldDB" id="A0A853C801"/>
<dbReference type="Proteomes" id="UP000530424">
    <property type="component" value="Unassembled WGS sequence"/>
</dbReference>
<reference evidence="1 2" key="1">
    <citation type="submission" date="2020-07" db="EMBL/GenBank/DDBJ databases">
        <title>Sequencing the genomes of 1000 actinobacteria strains.</title>
        <authorList>
            <person name="Klenk H.-P."/>
        </authorList>
    </citation>
    <scope>NUCLEOTIDE SEQUENCE [LARGE SCALE GENOMIC DNA]</scope>
    <source>
        <strain evidence="1 2">DSM 103833</strain>
    </source>
</reference>
<evidence type="ECO:0000313" key="2">
    <source>
        <dbReference type="Proteomes" id="UP000530424"/>
    </source>
</evidence>
<gene>
    <name evidence="1" type="ORF">HNR19_004047</name>
</gene>
<organism evidence="1 2">
    <name type="scientific">Nocardioides thalensis</name>
    <dbReference type="NCBI Taxonomy" id="1914755"/>
    <lineage>
        <taxon>Bacteria</taxon>
        <taxon>Bacillati</taxon>
        <taxon>Actinomycetota</taxon>
        <taxon>Actinomycetes</taxon>
        <taxon>Propionibacteriales</taxon>
        <taxon>Nocardioidaceae</taxon>
        <taxon>Nocardioides</taxon>
    </lineage>
</organism>
<name>A0A853C801_9ACTN</name>
<comment type="caution">
    <text evidence="1">The sequence shown here is derived from an EMBL/GenBank/DDBJ whole genome shotgun (WGS) entry which is preliminary data.</text>
</comment>
<accession>A0A853C801</accession>
<keyword evidence="2" id="KW-1185">Reference proteome</keyword>
<dbReference type="EMBL" id="JACCFP010000001">
    <property type="protein sequence ID" value="NYJ03349.1"/>
    <property type="molecule type" value="Genomic_DNA"/>
</dbReference>
<evidence type="ECO:0000313" key="1">
    <source>
        <dbReference type="EMBL" id="NYJ03349.1"/>
    </source>
</evidence>
<protein>
    <submittedName>
        <fullName evidence="1">Uncharacterized protein</fullName>
    </submittedName>
</protein>
<dbReference type="RefSeq" id="WP_179669629.1">
    <property type="nucleotide sequence ID" value="NZ_JACCFP010000001.1"/>
</dbReference>
<sequence>MTARREIEVSAYAAPLVRRVAVRLADSIGSDDLASLIDELPGQVTLGSAPTEACVVESGERVVRVRSADRHEAPTFVWEGDGTVRALETSTTATADRLATLLAGPERAWADRLSDVWSRGQKAPGLPAAVRFRCTDDGSELVLGEGEPEVEVTGSEVALHGYARGDLPLLLSVLGDVDLTARGSLAHLSVLQGVGLSWVLGTAALPGVNVVGRVDRG</sequence>